<dbReference type="EMBL" id="PRDS01000009">
    <property type="protein sequence ID" value="PPB79788.1"/>
    <property type="molecule type" value="Genomic_DNA"/>
</dbReference>
<proteinExistence type="predicted"/>
<organism evidence="1 2">
    <name type="scientific">Albidovulum inexpectatum</name>
    <dbReference type="NCBI Taxonomy" id="196587"/>
    <lineage>
        <taxon>Bacteria</taxon>
        <taxon>Pseudomonadati</taxon>
        <taxon>Pseudomonadota</taxon>
        <taxon>Alphaproteobacteria</taxon>
        <taxon>Rhodobacterales</taxon>
        <taxon>Paracoccaceae</taxon>
        <taxon>Albidovulum</taxon>
    </lineage>
</organism>
<name>A0A2S5JEI1_9RHOB</name>
<comment type="caution">
    <text evidence="1">The sequence shown here is derived from an EMBL/GenBank/DDBJ whole genome shotgun (WGS) entry which is preliminary data.</text>
</comment>
<evidence type="ECO:0000313" key="1">
    <source>
        <dbReference type="EMBL" id="PPB79788.1"/>
    </source>
</evidence>
<protein>
    <submittedName>
        <fullName evidence="1">Uncharacterized protein</fullName>
    </submittedName>
</protein>
<gene>
    <name evidence="1" type="ORF">LV82_02579</name>
</gene>
<keyword evidence="2" id="KW-1185">Reference proteome</keyword>
<dbReference type="RefSeq" id="WP_146065172.1">
    <property type="nucleotide sequence ID" value="NZ_PRDS01000009.1"/>
</dbReference>
<accession>A0A2S5JEI1</accession>
<dbReference type="AlphaFoldDB" id="A0A2S5JEI1"/>
<reference evidence="1 2" key="1">
    <citation type="submission" date="2018-01" db="EMBL/GenBank/DDBJ databases">
        <title>Genomic Encyclopedia of Archaeal and Bacterial Type Strains, Phase II (KMG-II): from individual species to whole genera.</title>
        <authorList>
            <person name="Goeker M."/>
        </authorList>
    </citation>
    <scope>NUCLEOTIDE SEQUENCE [LARGE SCALE GENOMIC DNA]</scope>
    <source>
        <strain evidence="1 2">DSM 12048</strain>
    </source>
</reference>
<sequence length="94" mass="10326">MTATVTYIRDRAFLELVRARQIARDPDAAQGWEIAAAINVLRRSADIIDHRDADRLERLAREGGSAANGIRAEIAAAMARTRVRVRQIISDGAA</sequence>
<dbReference type="Proteomes" id="UP000239736">
    <property type="component" value="Unassembled WGS sequence"/>
</dbReference>
<evidence type="ECO:0000313" key="2">
    <source>
        <dbReference type="Proteomes" id="UP000239736"/>
    </source>
</evidence>